<feature type="chain" id="PRO_5016462081" description="Carboxypeptidase Q" evidence="21">
    <location>
        <begin position="22"/>
        <end position="512"/>
    </location>
</feature>
<evidence type="ECO:0000313" key="24">
    <source>
        <dbReference type="Proteomes" id="UP000245430"/>
    </source>
</evidence>
<sequence>MKLKSILVFLLFVGNLFNSYSQSVTTENGVMLEKIKNEGFNNSQAMSMLSTLTDVYGQRLTGSNEYLAAATWMSQKMTAIGLQNVHFENYCDNCRGWSMESFNVEMISPNFMHISAYPLSMSKSTEGIVTGDVVQIKKYKHLDSVKLQFAGKLKGKIILLGKEPRRKSLTDTIFVRYSEADLNKMAKQDSAKVKQTRLPELLKSWETDDIKEEAFLKFLEAEGALAILKSRSMYSGVLHPDGTYFYKEGQFKPLPYFTIMPEHFGRLARMIDMDVMPRIRLNLETTFYYKPENNVNIIAELTGTDKKLKDETVMVGAHFDSWHSGTGATDNGASSIVLVEALRILKAIGYQPKRTIKLGLWGGEEQAFLGSVSYGKKHFGQHEEEPNEASTKVSAYLNLDNGAGAIRGLYLQNNPFAKPVFKEVFSSISDLSEGTLTIENTLSTDHETFDFYNIPSFQFIQDPLEYNTVTHHTQLDLLEYVPEQDVIKNAVILAWTIYSLSENEEKVPRKKN</sequence>
<evidence type="ECO:0000256" key="10">
    <source>
        <dbReference type="ARBA" id="ARBA00022729"/>
    </source>
</evidence>
<comment type="subcellular location">
    <subcellularLocation>
        <location evidence="1">Endoplasmic reticulum</location>
    </subcellularLocation>
    <subcellularLocation>
        <location evidence="3">Golgi apparatus</location>
    </subcellularLocation>
    <subcellularLocation>
        <location evidence="2">Lysosome</location>
    </subcellularLocation>
    <subcellularLocation>
        <location evidence="4">Secreted</location>
    </subcellularLocation>
</comment>
<dbReference type="Gene3D" id="3.50.30.30">
    <property type="match status" value="1"/>
</dbReference>
<evidence type="ECO:0000256" key="1">
    <source>
        <dbReference type="ARBA" id="ARBA00004240"/>
    </source>
</evidence>
<comment type="caution">
    <text evidence="23">The sequence shown here is derived from an EMBL/GenBank/DDBJ whole genome shotgun (WGS) entry which is preliminary data.</text>
</comment>
<evidence type="ECO:0000256" key="15">
    <source>
        <dbReference type="ARBA" id="ARBA00023049"/>
    </source>
</evidence>
<proteinExistence type="predicted"/>
<evidence type="ECO:0000259" key="22">
    <source>
        <dbReference type="Pfam" id="PF04389"/>
    </source>
</evidence>
<dbReference type="PANTHER" id="PTHR12053">
    <property type="entry name" value="PROTEASE FAMILY M28 PLASMA GLUTAMATE CARBOXYPEPTIDASE-RELATED"/>
    <property type="match status" value="1"/>
</dbReference>
<evidence type="ECO:0000256" key="7">
    <source>
        <dbReference type="ARBA" id="ARBA00022645"/>
    </source>
</evidence>
<evidence type="ECO:0000256" key="21">
    <source>
        <dbReference type="SAM" id="SignalP"/>
    </source>
</evidence>
<evidence type="ECO:0000256" key="6">
    <source>
        <dbReference type="ARBA" id="ARBA00022525"/>
    </source>
</evidence>
<keyword evidence="9" id="KW-0479">Metal-binding</keyword>
<keyword evidence="24" id="KW-1185">Reference proteome</keyword>
<name>A0A316DP51_9FLAO</name>
<dbReference type="Proteomes" id="UP000245430">
    <property type="component" value="Unassembled WGS sequence"/>
</dbReference>
<dbReference type="Pfam" id="PF04389">
    <property type="entry name" value="Peptidase_M28"/>
    <property type="match status" value="1"/>
</dbReference>
<evidence type="ECO:0000256" key="14">
    <source>
        <dbReference type="ARBA" id="ARBA00023034"/>
    </source>
</evidence>
<evidence type="ECO:0000313" key="23">
    <source>
        <dbReference type="EMBL" id="PWK19725.1"/>
    </source>
</evidence>
<evidence type="ECO:0000256" key="13">
    <source>
        <dbReference type="ARBA" id="ARBA00022833"/>
    </source>
</evidence>
<keyword evidence="13" id="KW-0862">Zinc</keyword>
<keyword evidence="12" id="KW-0256">Endoplasmic reticulum</keyword>
<accession>A0A316DP51</accession>
<dbReference type="InterPro" id="IPR039866">
    <property type="entry name" value="CPQ"/>
</dbReference>
<dbReference type="SUPFAM" id="SSF53187">
    <property type="entry name" value="Zn-dependent exopeptidases"/>
    <property type="match status" value="1"/>
</dbReference>
<evidence type="ECO:0000256" key="8">
    <source>
        <dbReference type="ARBA" id="ARBA00022670"/>
    </source>
</evidence>
<protein>
    <recommendedName>
        <fullName evidence="5">Carboxypeptidase Q</fullName>
    </recommendedName>
    <alternativeName>
        <fullName evidence="20">Plasma glutamate carboxypeptidase</fullName>
    </alternativeName>
</protein>
<gene>
    <name evidence="23" type="ORF">LX78_01075</name>
</gene>
<feature type="signal peptide" evidence="21">
    <location>
        <begin position="1"/>
        <end position="21"/>
    </location>
</feature>
<keyword evidence="10 21" id="KW-0732">Signal</keyword>
<evidence type="ECO:0000256" key="5">
    <source>
        <dbReference type="ARBA" id="ARBA00014116"/>
    </source>
</evidence>
<keyword evidence="11" id="KW-0378">Hydrolase</keyword>
<evidence type="ECO:0000256" key="18">
    <source>
        <dbReference type="ARBA" id="ARBA00023228"/>
    </source>
</evidence>
<dbReference type="PANTHER" id="PTHR12053:SF3">
    <property type="entry name" value="CARBOXYPEPTIDASE Q"/>
    <property type="match status" value="1"/>
</dbReference>
<keyword evidence="16" id="KW-0865">Zymogen</keyword>
<evidence type="ECO:0000256" key="11">
    <source>
        <dbReference type="ARBA" id="ARBA00022801"/>
    </source>
</evidence>
<dbReference type="Gene3D" id="3.40.630.10">
    <property type="entry name" value="Zn peptidases"/>
    <property type="match status" value="1"/>
</dbReference>
<evidence type="ECO:0000256" key="9">
    <source>
        <dbReference type="ARBA" id="ARBA00022723"/>
    </source>
</evidence>
<organism evidence="23 24">
    <name type="scientific">Xanthomarina spongicola</name>
    <dbReference type="NCBI Taxonomy" id="570520"/>
    <lineage>
        <taxon>Bacteria</taxon>
        <taxon>Pseudomonadati</taxon>
        <taxon>Bacteroidota</taxon>
        <taxon>Flavobacteriia</taxon>
        <taxon>Flavobacteriales</taxon>
        <taxon>Flavobacteriaceae</taxon>
        <taxon>Xanthomarina</taxon>
    </lineage>
</organism>
<keyword evidence="14" id="KW-0333">Golgi apparatus</keyword>
<keyword evidence="15" id="KW-0482">Metalloprotease</keyword>
<dbReference type="GO" id="GO:0006508">
    <property type="term" value="P:proteolysis"/>
    <property type="evidence" value="ECO:0007669"/>
    <property type="project" value="UniProtKB-KW"/>
</dbReference>
<feature type="domain" description="Peptidase M28" evidence="22">
    <location>
        <begin position="296"/>
        <end position="486"/>
    </location>
</feature>
<dbReference type="AlphaFoldDB" id="A0A316DP51"/>
<dbReference type="GO" id="GO:0046872">
    <property type="term" value="F:metal ion binding"/>
    <property type="evidence" value="ECO:0007669"/>
    <property type="project" value="UniProtKB-KW"/>
</dbReference>
<evidence type="ECO:0000256" key="17">
    <source>
        <dbReference type="ARBA" id="ARBA00023180"/>
    </source>
</evidence>
<evidence type="ECO:0000256" key="12">
    <source>
        <dbReference type="ARBA" id="ARBA00022824"/>
    </source>
</evidence>
<evidence type="ECO:0000256" key="16">
    <source>
        <dbReference type="ARBA" id="ARBA00023145"/>
    </source>
</evidence>
<dbReference type="GO" id="GO:0004180">
    <property type="term" value="F:carboxypeptidase activity"/>
    <property type="evidence" value="ECO:0007669"/>
    <property type="project" value="UniProtKB-KW"/>
</dbReference>
<dbReference type="OrthoDB" id="9769665at2"/>
<evidence type="ECO:0000256" key="3">
    <source>
        <dbReference type="ARBA" id="ARBA00004555"/>
    </source>
</evidence>
<dbReference type="GO" id="GO:0005764">
    <property type="term" value="C:lysosome"/>
    <property type="evidence" value="ECO:0007669"/>
    <property type="project" value="UniProtKB-SubCell"/>
</dbReference>
<dbReference type="InterPro" id="IPR007484">
    <property type="entry name" value="Peptidase_M28"/>
</dbReference>
<keyword evidence="7" id="KW-0121">Carboxypeptidase</keyword>
<keyword evidence="18" id="KW-0458">Lysosome</keyword>
<comment type="subunit">
    <text evidence="19">Homodimer. The monomeric form is inactive while the homodimer is active.</text>
</comment>
<dbReference type="GO" id="GO:0005576">
    <property type="term" value="C:extracellular region"/>
    <property type="evidence" value="ECO:0007669"/>
    <property type="project" value="UniProtKB-SubCell"/>
</dbReference>
<dbReference type="GO" id="GO:0070573">
    <property type="term" value="F:metallodipeptidase activity"/>
    <property type="evidence" value="ECO:0007669"/>
    <property type="project" value="InterPro"/>
</dbReference>
<evidence type="ECO:0000256" key="20">
    <source>
        <dbReference type="ARBA" id="ARBA00033328"/>
    </source>
</evidence>
<keyword evidence="17" id="KW-0325">Glycoprotein</keyword>
<dbReference type="EMBL" id="QGGP01000002">
    <property type="protein sequence ID" value="PWK19725.1"/>
    <property type="molecule type" value="Genomic_DNA"/>
</dbReference>
<evidence type="ECO:0000256" key="4">
    <source>
        <dbReference type="ARBA" id="ARBA00004613"/>
    </source>
</evidence>
<evidence type="ECO:0000256" key="2">
    <source>
        <dbReference type="ARBA" id="ARBA00004371"/>
    </source>
</evidence>
<reference evidence="23 24" key="1">
    <citation type="submission" date="2018-05" db="EMBL/GenBank/DDBJ databases">
        <title>Genomic Encyclopedia of Archaeal and Bacterial Type Strains, Phase II (KMG-II): from individual species to whole genera.</title>
        <authorList>
            <person name="Goeker M."/>
        </authorList>
    </citation>
    <scope>NUCLEOTIDE SEQUENCE [LARGE SCALE GENOMIC DNA]</scope>
    <source>
        <strain evidence="23 24">DSM 22637</strain>
    </source>
</reference>
<evidence type="ECO:0000256" key="19">
    <source>
        <dbReference type="ARBA" id="ARBA00025833"/>
    </source>
</evidence>
<keyword evidence="6" id="KW-0964">Secreted</keyword>
<dbReference type="RefSeq" id="WP_109681606.1">
    <property type="nucleotide sequence ID" value="NZ_QGGP01000002.1"/>
</dbReference>
<keyword evidence="8" id="KW-0645">Protease</keyword>